<organism evidence="4">
    <name type="scientific">Brugia timori</name>
    <dbReference type="NCBI Taxonomy" id="42155"/>
    <lineage>
        <taxon>Eukaryota</taxon>
        <taxon>Metazoa</taxon>
        <taxon>Ecdysozoa</taxon>
        <taxon>Nematoda</taxon>
        <taxon>Chromadorea</taxon>
        <taxon>Rhabditida</taxon>
        <taxon>Spirurina</taxon>
        <taxon>Spiruromorpha</taxon>
        <taxon>Filarioidea</taxon>
        <taxon>Onchocercidae</taxon>
        <taxon>Brugia</taxon>
    </lineage>
</organism>
<dbReference type="AlphaFoldDB" id="A0A0R3Q3Q2"/>
<evidence type="ECO:0000313" key="4">
    <source>
        <dbReference type="WBParaSite" id="BTMF_0000092001-mRNA-1"/>
    </source>
</evidence>
<protein>
    <submittedName>
        <fullName evidence="4">Conjugal transfer protein TrbC</fullName>
    </submittedName>
</protein>
<dbReference type="Proteomes" id="UP000280834">
    <property type="component" value="Unassembled WGS sequence"/>
</dbReference>
<accession>A0A0R3Q3Q2</accession>
<evidence type="ECO:0000256" key="1">
    <source>
        <dbReference type="SAM" id="Phobius"/>
    </source>
</evidence>
<proteinExistence type="predicted"/>
<feature type="transmembrane region" description="Helical" evidence="1">
    <location>
        <begin position="70"/>
        <end position="93"/>
    </location>
</feature>
<sequence length="140" mass="14686">MANKLIVPTVASVLALAHVVAPAVDHARTRRATSWLAIGARLGLVGLSVACAASPAFAQTLRQTGVNVFNMLYGIVGVVGAIMGLLTLLNWTTGNWLGREDPKRLFLQVLFATALAFAIVAIIQFIKETVGSTSSGISNL</sequence>
<evidence type="ECO:0000313" key="2">
    <source>
        <dbReference type="EMBL" id="VDO07240.1"/>
    </source>
</evidence>
<evidence type="ECO:0000313" key="3">
    <source>
        <dbReference type="Proteomes" id="UP000280834"/>
    </source>
</evidence>
<keyword evidence="3" id="KW-1185">Reference proteome</keyword>
<keyword evidence="1" id="KW-0472">Membrane</keyword>
<keyword evidence="1" id="KW-1133">Transmembrane helix</keyword>
<keyword evidence="1" id="KW-0812">Transmembrane</keyword>
<dbReference type="WBParaSite" id="BTMF_0000092001-mRNA-1">
    <property type="protein sequence ID" value="BTMF_0000092001-mRNA-1"/>
    <property type="gene ID" value="BTMF_0000092001"/>
</dbReference>
<name>A0A0R3Q3Q2_9BILA</name>
<feature type="transmembrane region" description="Helical" evidence="1">
    <location>
        <begin position="105"/>
        <end position="126"/>
    </location>
</feature>
<feature type="transmembrane region" description="Helical" evidence="1">
    <location>
        <begin position="38"/>
        <end position="58"/>
    </location>
</feature>
<reference evidence="2 3" key="2">
    <citation type="submission" date="2018-11" db="EMBL/GenBank/DDBJ databases">
        <authorList>
            <consortium name="Pathogen Informatics"/>
        </authorList>
    </citation>
    <scope>NUCLEOTIDE SEQUENCE [LARGE SCALE GENOMIC DNA]</scope>
</reference>
<dbReference type="EMBL" id="UZAG01000125">
    <property type="protein sequence ID" value="VDO07240.1"/>
    <property type="molecule type" value="Genomic_DNA"/>
</dbReference>
<gene>
    <name evidence="2" type="ORF">BTMF_LOCUS284</name>
</gene>
<reference evidence="4" key="1">
    <citation type="submission" date="2017-02" db="UniProtKB">
        <authorList>
            <consortium name="WormBaseParasite"/>
        </authorList>
    </citation>
    <scope>IDENTIFICATION</scope>
</reference>